<evidence type="ECO:0000313" key="5">
    <source>
        <dbReference type="Proteomes" id="UP000014160"/>
    </source>
</evidence>
<dbReference type="Pfam" id="PF22036">
    <property type="entry name" value="MoaF_like"/>
    <property type="match status" value="1"/>
</dbReference>
<gene>
    <name evidence="3" type="ORF">I592_03637</name>
    <name evidence="2" type="ORF">UKC_00724</name>
</gene>
<reference evidence="2 4" key="1">
    <citation type="submission" date="2013-02" db="EMBL/GenBank/DDBJ databases">
        <title>The Genome Sequence of Enterococcus gilvus ATCC BAA-350.</title>
        <authorList>
            <consortium name="The Broad Institute Genome Sequencing Platform"/>
            <consortium name="The Broad Institute Genome Sequencing Center for Infectious Disease"/>
            <person name="Earl A.M."/>
            <person name="Gilmore M.S."/>
            <person name="Lebreton F."/>
            <person name="Walker B."/>
            <person name="Young S.K."/>
            <person name="Zeng Q."/>
            <person name="Gargeya S."/>
            <person name="Fitzgerald M."/>
            <person name="Haas B."/>
            <person name="Abouelleil A."/>
            <person name="Alvarado L."/>
            <person name="Arachchi H.M."/>
            <person name="Berlin A.M."/>
            <person name="Chapman S.B."/>
            <person name="Dewar J."/>
            <person name="Goldberg J."/>
            <person name="Griggs A."/>
            <person name="Gujja S."/>
            <person name="Hansen M."/>
            <person name="Howarth C."/>
            <person name="Imamovic A."/>
            <person name="Larimer J."/>
            <person name="McCowan C."/>
            <person name="Murphy C."/>
            <person name="Neiman D."/>
            <person name="Pearson M."/>
            <person name="Priest M."/>
            <person name="Roberts A."/>
            <person name="Saif S."/>
            <person name="Shea T."/>
            <person name="Sisk P."/>
            <person name="Sykes S."/>
            <person name="Wortman J."/>
            <person name="Nusbaum C."/>
            <person name="Birren B."/>
        </authorList>
    </citation>
    <scope>NUCLEOTIDE SEQUENCE [LARGE SCALE GENOMIC DNA]</scope>
    <source>
        <strain evidence="2 4">ATCC BAA-350</strain>
    </source>
</reference>
<organism evidence="2 4">
    <name type="scientific">Enterococcus gilvus ATCC BAA-350</name>
    <dbReference type="NCBI Taxonomy" id="1158614"/>
    <lineage>
        <taxon>Bacteria</taxon>
        <taxon>Bacillati</taxon>
        <taxon>Bacillota</taxon>
        <taxon>Bacilli</taxon>
        <taxon>Lactobacillales</taxon>
        <taxon>Enterococcaceae</taxon>
        <taxon>Enterococcus</taxon>
    </lineage>
</organism>
<evidence type="ECO:0000259" key="1">
    <source>
        <dbReference type="Pfam" id="PF22036"/>
    </source>
</evidence>
<proteinExistence type="predicted"/>
<evidence type="ECO:0000313" key="3">
    <source>
        <dbReference type="EMBL" id="EOW79497.1"/>
    </source>
</evidence>
<keyword evidence="5" id="KW-1185">Reference proteome</keyword>
<dbReference type="EMBL" id="AJDQ01000004">
    <property type="protein sequence ID" value="EOI57749.1"/>
    <property type="molecule type" value="Genomic_DNA"/>
</dbReference>
<feature type="domain" description="MoaF-like" evidence="1">
    <location>
        <begin position="12"/>
        <end position="92"/>
    </location>
</feature>
<name>R2XS50_9ENTE</name>
<evidence type="ECO:0000313" key="2">
    <source>
        <dbReference type="EMBL" id="EOI57749.1"/>
    </source>
</evidence>
<protein>
    <recommendedName>
        <fullName evidence="1">MoaF-like domain-containing protein</fullName>
    </recommendedName>
</protein>
<accession>R2XS50</accession>
<dbReference type="Proteomes" id="UP000013750">
    <property type="component" value="Unassembled WGS sequence"/>
</dbReference>
<evidence type="ECO:0000313" key="4">
    <source>
        <dbReference type="Proteomes" id="UP000013750"/>
    </source>
</evidence>
<comment type="caution">
    <text evidence="2">The sequence shown here is derived from an EMBL/GenBank/DDBJ whole genome shotgun (WGS) entry which is preliminary data.</text>
</comment>
<dbReference type="Gene3D" id="2.40.128.20">
    <property type="match status" value="1"/>
</dbReference>
<dbReference type="InterPro" id="IPR053892">
    <property type="entry name" value="MoaF-like"/>
</dbReference>
<dbReference type="AlphaFoldDB" id="R2XS50"/>
<dbReference type="PATRIC" id="fig|1158614.3.peg.751"/>
<dbReference type="HOGENOM" id="CLU_2046059_0_0_9"/>
<sequence length="122" mass="14089">MKKHKLEDRIATIHFDSGLQFRIDFLPENQLRWTSIREEDAGATAIETIHVEEYPGGIFSIDWVEEDGLCVSYTVDTSNHYVKSFMIFTDETYRGGRRPFVHEGPFQLILENGEPDLAPLQN</sequence>
<reference evidence="3 5" key="2">
    <citation type="submission" date="2013-03" db="EMBL/GenBank/DDBJ databases">
        <title>The Genome Sequence of Enterococcus gilvus ATCC BAA-350 (PacBio/Illumina hybrid assembly).</title>
        <authorList>
            <consortium name="The Broad Institute Genomics Platform"/>
            <consortium name="The Broad Institute Genome Sequencing Center for Infectious Disease"/>
            <person name="Earl A."/>
            <person name="Russ C."/>
            <person name="Gilmore M."/>
            <person name="Surin D."/>
            <person name="Walker B."/>
            <person name="Young S."/>
            <person name="Zeng Q."/>
            <person name="Gargeya S."/>
            <person name="Fitzgerald M."/>
            <person name="Haas B."/>
            <person name="Abouelleil A."/>
            <person name="Allen A.W."/>
            <person name="Alvarado L."/>
            <person name="Arachchi H.M."/>
            <person name="Berlin A.M."/>
            <person name="Chapman S.B."/>
            <person name="Gainer-Dewar J."/>
            <person name="Goldberg J."/>
            <person name="Griggs A."/>
            <person name="Gujja S."/>
            <person name="Hansen M."/>
            <person name="Howarth C."/>
            <person name="Imamovic A."/>
            <person name="Ireland A."/>
            <person name="Larimer J."/>
            <person name="McCowan C."/>
            <person name="Murphy C."/>
            <person name="Pearson M."/>
            <person name="Poon T.W."/>
            <person name="Priest M."/>
            <person name="Roberts A."/>
            <person name="Saif S."/>
            <person name="Shea T."/>
            <person name="Sisk P."/>
            <person name="Sykes S."/>
            <person name="Wortman J."/>
            <person name="Nusbaum C."/>
            <person name="Birren B."/>
        </authorList>
    </citation>
    <scope>NUCLEOTIDE SEQUENCE [LARGE SCALE GENOMIC DNA]</scope>
    <source>
        <strain evidence="3 5">ATCC BAA-350</strain>
    </source>
</reference>
<dbReference type="Proteomes" id="UP000014160">
    <property type="component" value="Unassembled WGS sequence"/>
</dbReference>
<dbReference type="OrthoDB" id="1643931at2"/>
<dbReference type="InterPro" id="IPR012674">
    <property type="entry name" value="Calycin"/>
</dbReference>
<dbReference type="SUPFAM" id="SSF50814">
    <property type="entry name" value="Lipocalins"/>
    <property type="match status" value="1"/>
</dbReference>
<dbReference type="EMBL" id="ASWH01000002">
    <property type="protein sequence ID" value="EOW79497.1"/>
    <property type="molecule type" value="Genomic_DNA"/>
</dbReference>
<dbReference type="RefSeq" id="WP_010779173.1">
    <property type="nucleotide sequence ID" value="NZ_KB946867.1"/>
</dbReference>
<dbReference type="eggNOG" id="COG4922">
    <property type="taxonomic scope" value="Bacteria"/>
</dbReference>